<proteinExistence type="predicted"/>
<reference evidence="2" key="2">
    <citation type="submission" date="2020-09" db="EMBL/GenBank/DDBJ databases">
        <authorList>
            <person name="Sun Q."/>
            <person name="Kim S."/>
        </authorList>
    </citation>
    <scope>NUCLEOTIDE SEQUENCE</scope>
    <source>
        <strain evidence="2">KCTC 23077</strain>
    </source>
</reference>
<comment type="caution">
    <text evidence="2">The sequence shown here is derived from an EMBL/GenBank/DDBJ whole genome shotgun (WGS) entry which is preliminary data.</text>
</comment>
<protein>
    <recommendedName>
        <fullName evidence="4">Helix-turn-helix domain-containing protein</fullName>
    </recommendedName>
</protein>
<dbReference type="Proteomes" id="UP000646426">
    <property type="component" value="Unassembled WGS sequence"/>
</dbReference>
<evidence type="ECO:0000313" key="2">
    <source>
        <dbReference type="EMBL" id="GHA74973.1"/>
    </source>
</evidence>
<dbReference type="EMBL" id="BMYD01000001">
    <property type="protein sequence ID" value="GHA74973.1"/>
    <property type="molecule type" value="Genomic_DNA"/>
</dbReference>
<dbReference type="Gene3D" id="1.10.10.10">
    <property type="entry name" value="Winged helix-like DNA-binding domain superfamily/Winged helix DNA-binding domain"/>
    <property type="match status" value="1"/>
</dbReference>
<feature type="region of interest" description="Disordered" evidence="1">
    <location>
        <begin position="139"/>
        <end position="160"/>
    </location>
</feature>
<evidence type="ECO:0000313" key="3">
    <source>
        <dbReference type="Proteomes" id="UP000646426"/>
    </source>
</evidence>
<gene>
    <name evidence="2" type="ORF">GCM10007067_10050</name>
</gene>
<dbReference type="AlphaFoldDB" id="A0A918SW60"/>
<feature type="compositionally biased region" description="Polar residues" evidence="1">
    <location>
        <begin position="139"/>
        <end position="153"/>
    </location>
</feature>
<reference evidence="2" key="1">
    <citation type="journal article" date="2014" name="Int. J. Syst. Evol. Microbiol.">
        <title>Complete genome sequence of Corynebacterium casei LMG S-19264T (=DSM 44701T), isolated from a smear-ripened cheese.</title>
        <authorList>
            <consortium name="US DOE Joint Genome Institute (JGI-PGF)"/>
            <person name="Walter F."/>
            <person name="Albersmeier A."/>
            <person name="Kalinowski J."/>
            <person name="Ruckert C."/>
        </authorList>
    </citation>
    <scope>NUCLEOTIDE SEQUENCE</scope>
    <source>
        <strain evidence="2">KCTC 23077</strain>
    </source>
</reference>
<accession>A0A918SW60</accession>
<dbReference type="RefSeq" id="WP_189453905.1">
    <property type="nucleotide sequence ID" value="NZ_BMYD01000001.1"/>
</dbReference>
<evidence type="ECO:0008006" key="4">
    <source>
        <dbReference type="Google" id="ProtNLM"/>
    </source>
</evidence>
<evidence type="ECO:0000256" key="1">
    <source>
        <dbReference type="SAM" id="MobiDB-lite"/>
    </source>
</evidence>
<organism evidence="2 3">
    <name type="scientific">Cognatilysobacter bugurensis</name>
    <dbReference type="NCBI Taxonomy" id="543356"/>
    <lineage>
        <taxon>Bacteria</taxon>
        <taxon>Pseudomonadati</taxon>
        <taxon>Pseudomonadota</taxon>
        <taxon>Gammaproteobacteria</taxon>
        <taxon>Lysobacterales</taxon>
        <taxon>Lysobacteraceae</taxon>
        <taxon>Cognatilysobacter</taxon>
    </lineage>
</organism>
<dbReference type="Pfam" id="PF13730">
    <property type="entry name" value="HTH_36"/>
    <property type="match status" value="1"/>
</dbReference>
<dbReference type="InterPro" id="IPR036388">
    <property type="entry name" value="WH-like_DNA-bd_sf"/>
</dbReference>
<sequence>MADDRERAFVLEWRSAVLNSAESSTVKLCLVVLAEWADADGSNCFPSIPTIATKASVNEKTVRRSMTRAEAAGFITRSQKGTEHGWRRFVYGLRIPKGADTVSARSEEAADTLPARHPETCGLSVQNVRTLRPNRAGTESTDLSITYPLPSNKNEADASRPADPIWGTGLRFLQSKGVREKDARGYLGRLIKVVGTIQARALLAQAEDADVVEPIGWLAKAAAIRSRRSADGGRLARDTRTEDELALANEEALARLGATG</sequence>
<keyword evidence="3" id="KW-1185">Reference proteome</keyword>
<name>A0A918SW60_9GAMM</name>